<feature type="compositionally biased region" description="Gly residues" evidence="7">
    <location>
        <begin position="47"/>
        <end position="57"/>
    </location>
</feature>
<dbReference type="PANTHER" id="PTHR30572">
    <property type="entry name" value="MEMBRANE COMPONENT OF TRANSPORTER-RELATED"/>
    <property type="match status" value="1"/>
</dbReference>
<dbReference type="GO" id="GO:0005886">
    <property type="term" value="C:plasma membrane"/>
    <property type="evidence" value="ECO:0007669"/>
    <property type="project" value="UniProtKB-SubCell"/>
</dbReference>
<feature type="domain" description="MacB-like periplasmic core" evidence="10">
    <location>
        <begin position="1"/>
        <end position="280"/>
    </location>
</feature>
<name>A0AAD0P6P3_9BACL</name>
<feature type="region of interest" description="Disordered" evidence="7">
    <location>
        <begin position="40"/>
        <end position="64"/>
    </location>
</feature>
<feature type="transmembrane region" description="Helical" evidence="8">
    <location>
        <begin position="349"/>
        <end position="375"/>
    </location>
</feature>
<dbReference type="InterPro" id="IPR025857">
    <property type="entry name" value="MacB_PCD"/>
</dbReference>
<feature type="transmembrane region" description="Helical" evidence="8">
    <location>
        <begin position="395"/>
        <end position="421"/>
    </location>
</feature>
<proteinExistence type="inferred from homology"/>
<comment type="subcellular location">
    <subcellularLocation>
        <location evidence="1">Cell membrane</location>
        <topology evidence="1">Multi-pass membrane protein</topology>
    </subcellularLocation>
</comment>
<evidence type="ECO:0000256" key="4">
    <source>
        <dbReference type="ARBA" id="ARBA00022989"/>
    </source>
</evidence>
<evidence type="ECO:0000259" key="10">
    <source>
        <dbReference type="Pfam" id="PF12704"/>
    </source>
</evidence>
<sequence length="438" mass="46880">MAGISIGCAAIIVALSIGDSAQSYTEREINRNFKMDEITVSPNGGIPSQGGGSGGSGSSAANEKLDPGRLTAQKLEIIKGLRHVTAAAPFQELGYIQMLTIDNKITDVQLIGTDLRLLTKYDKKFKQGGPSDLVGMAVLNYGATVGLIDNETRQRLFEQLSTDPYNNKLMEQYNSLSMLPTDMYKQQVQLQSFDPASQTGGMLVSSPIQVVGILDNPSGTNENMAMYDKKIYVSLETGERLVEQMKLSSGTAGQKGVYNSAIVKVDSTENIVELEKLIQKLTLTTSTNLYQKEALADTFSMVKKAALGIGVFILIIASISIIVAMTMSTHQRRRQIGIMKVLGANMGQIRNMFITEAALLGMLGGLLGIAFSYLIVLGINKLIGNSSGMGGGEPLVIYIPLMTLPVGIAFAVMTGVLSGIYPAISASRTNALTAIKRD</sequence>
<feature type="transmembrane region" description="Helical" evidence="8">
    <location>
        <begin position="305"/>
        <end position="328"/>
    </location>
</feature>
<evidence type="ECO:0000256" key="8">
    <source>
        <dbReference type="SAM" id="Phobius"/>
    </source>
</evidence>
<evidence type="ECO:0000313" key="12">
    <source>
        <dbReference type="Proteomes" id="UP000249163"/>
    </source>
</evidence>
<evidence type="ECO:0000256" key="3">
    <source>
        <dbReference type="ARBA" id="ARBA00022692"/>
    </source>
</evidence>
<keyword evidence="5 8" id="KW-0472">Membrane</keyword>
<evidence type="ECO:0000313" key="11">
    <source>
        <dbReference type="EMBL" id="AWV36718.1"/>
    </source>
</evidence>
<keyword evidence="2" id="KW-1003">Cell membrane</keyword>
<gene>
    <name evidence="11" type="ORF">CD191_13780</name>
</gene>
<dbReference type="Pfam" id="PF12704">
    <property type="entry name" value="MacB_PCD"/>
    <property type="match status" value="1"/>
</dbReference>
<feature type="domain" description="ABC3 transporter permease C-terminal" evidence="9">
    <location>
        <begin position="309"/>
        <end position="430"/>
    </location>
</feature>
<evidence type="ECO:0000256" key="5">
    <source>
        <dbReference type="ARBA" id="ARBA00023136"/>
    </source>
</evidence>
<evidence type="ECO:0000256" key="1">
    <source>
        <dbReference type="ARBA" id="ARBA00004651"/>
    </source>
</evidence>
<dbReference type="PANTHER" id="PTHR30572:SF4">
    <property type="entry name" value="ABC TRANSPORTER PERMEASE YTRF"/>
    <property type="match status" value="1"/>
</dbReference>
<evidence type="ECO:0000256" key="2">
    <source>
        <dbReference type="ARBA" id="ARBA00022475"/>
    </source>
</evidence>
<protein>
    <submittedName>
        <fullName evidence="11">ABC transporter permease</fullName>
    </submittedName>
</protein>
<keyword evidence="3 8" id="KW-0812">Transmembrane</keyword>
<evidence type="ECO:0000256" key="7">
    <source>
        <dbReference type="SAM" id="MobiDB-lite"/>
    </source>
</evidence>
<dbReference type="EMBL" id="CP021965">
    <property type="protein sequence ID" value="AWV36718.1"/>
    <property type="molecule type" value="Genomic_DNA"/>
</dbReference>
<dbReference type="Pfam" id="PF02687">
    <property type="entry name" value="FtsX"/>
    <property type="match status" value="1"/>
</dbReference>
<dbReference type="Proteomes" id="UP000249163">
    <property type="component" value="Chromosome"/>
</dbReference>
<evidence type="ECO:0000256" key="6">
    <source>
        <dbReference type="ARBA" id="ARBA00038076"/>
    </source>
</evidence>
<comment type="similarity">
    <text evidence="6">Belongs to the ABC-4 integral membrane protein family.</text>
</comment>
<dbReference type="InterPro" id="IPR003838">
    <property type="entry name" value="ABC3_permease_C"/>
</dbReference>
<reference evidence="11 12" key="1">
    <citation type="submission" date="2017-06" db="EMBL/GenBank/DDBJ databases">
        <title>Complete genome sequence of Paenibacillus odorifer CBA7130.</title>
        <authorList>
            <person name="Nam Y.-D."/>
            <person name="Kang J."/>
            <person name="Chung W.-H."/>
        </authorList>
    </citation>
    <scope>NUCLEOTIDE SEQUENCE [LARGE SCALE GENOMIC DNA]</scope>
    <source>
        <strain evidence="11 12">CBA7130</strain>
    </source>
</reference>
<dbReference type="InterPro" id="IPR050250">
    <property type="entry name" value="Macrolide_Exporter_MacB"/>
</dbReference>
<dbReference type="GO" id="GO:0022857">
    <property type="term" value="F:transmembrane transporter activity"/>
    <property type="evidence" value="ECO:0007669"/>
    <property type="project" value="TreeGrafter"/>
</dbReference>
<organism evidence="11 12">
    <name type="scientific">Paenibacillus odorifer</name>
    <dbReference type="NCBI Taxonomy" id="189426"/>
    <lineage>
        <taxon>Bacteria</taxon>
        <taxon>Bacillati</taxon>
        <taxon>Bacillota</taxon>
        <taxon>Bacilli</taxon>
        <taxon>Bacillales</taxon>
        <taxon>Paenibacillaceae</taxon>
        <taxon>Paenibacillus</taxon>
    </lineage>
</organism>
<keyword evidence="4 8" id="KW-1133">Transmembrane helix</keyword>
<accession>A0AAD0P6P3</accession>
<evidence type="ECO:0000259" key="9">
    <source>
        <dbReference type="Pfam" id="PF02687"/>
    </source>
</evidence>
<dbReference type="AlphaFoldDB" id="A0AAD0P6P3"/>